<proteinExistence type="predicted"/>
<reference evidence="2" key="1">
    <citation type="submission" date="2016-11" db="EMBL/GenBank/DDBJ databases">
        <authorList>
            <person name="Varghese N."/>
            <person name="Submissions S."/>
        </authorList>
    </citation>
    <scope>NUCLEOTIDE SEQUENCE [LARGE SCALE GENOMIC DNA]</scope>
    <source>
        <strain evidence="2">DSM 17957</strain>
    </source>
</reference>
<accession>A0A1M6C7R1</accession>
<dbReference type="Proteomes" id="UP000184536">
    <property type="component" value="Unassembled WGS sequence"/>
</dbReference>
<name>A0A1M6C7R1_9FIRM</name>
<organism evidence="1 2">
    <name type="scientific">Geosporobacter subterraneus DSM 17957</name>
    <dbReference type="NCBI Taxonomy" id="1121919"/>
    <lineage>
        <taxon>Bacteria</taxon>
        <taxon>Bacillati</taxon>
        <taxon>Bacillota</taxon>
        <taxon>Clostridia</taxon>
        <taxon>Peptostreptococcales</taxon>
        <taxon>Thermotaleaceae</taxon>
        <taxon>Geosporobacter</taxon>
    </lineage>
</organism>
<dbReference type="AlphaFoldDB" id="A0A1M6C7R1"/>
<evidence type="ECO:0008006" key="3">
    <source>
        <dbReference type="Google" id="ProtNLM"/>
    </source>
</evidence>
<feature type="non-terminal residue" evidence="1">
    <location>
        <position position="66"/>
    </location>
</feature>
<keyword evidence="2" id="KW-1185">Reference proteome</keyword>
<dbReference type="EMBL" id="FQZV01000003">
    <property type="protein sequence ID" value="SHI57077.1"/>
    <property type="molecule type" value="Genomic_DNA"/>
</dbReference>
<evidence type="ECO:0000313" key="1">
    <source>
        <dbReference type="EMBL" id="SHI57077.1"/>
    </source>
</evidence>
<protein>
    <recommendedName>
        <fullName evidence="3">Transposase</fullName>
    </recommendedName>
</protein>
<evidence type="ECO:0000313" key="2">
    <source>
        <dbReference type="Proteomes" id="UP000184536"/>
    </source>
</evidence>
<gene>
    <name evidence="1" type="ORF">SAMN02745975_00191</name>
</gene>
<dbReference type="STRING" id="1121919.SAMN02745975_00191"/>
<sequence>MKYNQNFKIMQITDKTLVIGVDIAKKIHYARAFDWRGIELDRTISFKANSTGFSEFMEWAKKTAEK</sequence>